<sequence>MLGVGKHGEVRQATHRLTGRDVAIKFIPREDCPEDASAWSEITALKTLQHPHVVRLYDVIRAPRTVMLVLECLKGGELFDYLISRRRLSESEGQRFVRQILSALDFCHRKGIVHRDLKLENILLGDNDDIKVTDFGFSNVFKDGGLMSTFVGSPAYCAPEILANQKYIGPMADVWSLGVIIFTILTGQRRHQPAKD</sequence>
<dbReference type="SMART" id="SM00220">
    <property type="entry name" value="S_TKc"/>
    <property type="match status" value="1"/>
</dbReference>
<dbReference type="PROSITE" id="PS50011">
    <property type="entry name" value="PROTEIN_KINASE_DOM"/>
    <property type="match status" value="1"/>
</dbReference>
<keyword evidence="4" id="KW-0723">Serine/threonine-protein kinase</keyword>
<dbReference type="GO" id="GO:0004674">
    <property type="term" value="F:protein serine/threonine kinase activity"/>
    <property type="evidence" value="ECO:0000318"/>
    <property type="project" value="GO_Central"/>
</dbReference>
<dbReference type="OMA" id="CLHHENI"/>
<keyword evidence="4" id="KW-0808">Transferase</keyword>
<dbReference type="InParanoid" id="A9UZY4"/>
<dbReference type="GeneID" id="5891512"/>
<dbReference type="InterPro" id="IPR000719">
    <property type="entry name" value="Prot_kinase_dom"/>
</dbReference>
<dbReference type="InterPro" id="IPR008271">
    <property type="entry name" value="Ser/Thr_kinase_AS"/>
</dbReference>
<feature type="domain" description="Protein kinase" evidence="5">
    <location>
        <begin position="1"/>
        <end position="196"/>
    </location>
</feature>
<keyword evidence="1 3" id="KW-0547">Nucleotide-binding</keyword>
<keyword evidence="4" id="KW-0418">Kinase</keyword>
<accession>A9UZY4</accession>
<dbReference type="InterPro" id="IPR011009">
    <property type="entry name" value="Kinase-like_dom_sf"/>
</dbReference>
<reference evidence="6 7" key="1">
    <citation type="journal article" date="2008" name="Nature">
        <title>The genome of the choanoflagellate Monosiga brevicollis and the origin of metazoans.</title>
        <authorList>
            <consortium name="JGI Sequencing"/>
            <person name="King N."/>
            <person name="Westbrook M.J."/>
            <person name="Young S.L."/>
            <person name="Kuo A."/>
            <person name="Abedin M."/>
            <person name="Chapman J."/>
            <person name="Fairclough S."/>
            <person name="Hellsten U."/>
            <person name="Isogai Y."/>
            <person name="Letunic I."/>
            <person name="Marr M."/>
            <person name="Pincus D."/>
            <person name="Putnam N."/>
            <person name="Rokas A."/>
            <person name="Wright K.J."/>
            <person name="Zuzow R."/>
            <person name="Dirks W."/>
            <person name="Good M."/>
            <person name="Goodstein D."/>
            <person name="Lemons D."/>
            <person name="Li W."/>
            <person name="Lyons J.B."/>
            <person name="Morris A."/>
            <person name="Nichols S."/>
            <person name="Richter D.J."/>
            <person name="Salamov A."/>
            <person name="Bork P."/>
            <person name="Lim W.A."/>
            <person name="Manning G."/>
            <person name="Miller W.T."/>
            <person name="McGinnis W."/>
            <person name="Shapiro H."/>
            <person name="Tjian R."/>
            <person name="Grigoriev I.V."/>
            <person name="Rokhsar D."/>
        </authorList>
    </citation>
    <scope>NUCLEOTIDE SEQUENCE [LARGE SCALE GENOMIC DNA]</scope>
    <source>
        <strain evidence="7">MX1 / ATCC 50154</strain>
    </source>
</reference>
<gene>
    <name evidence="6" type="ORF">MONBRDRAFT_25627</name>
</gene>
<dbReference type="PANTHER" id="PTHR24346:SF30">
    <property type="entry name" value="MATERNAL EMBRYONIC LEUCINE ZIPPER KINASE"/>
    <property type="match status" value="1"/>
</dbReference>
<evidence type="ECO:0000313" key="6">
    <source>
        <dbReference type="EMBL" id="EDQ89058.1"/>
    </source>
</evidence>
<dbReference type="InterPro" id="IPR017441">
    <property type="entry name" value="Protein_kinase_ATP_BS"/>
</dbReference>
<dbReference type="Proteomes" id="UP000001357">
    <property type="component" value="Unassembled WGS sequence"/>
</dbReference>
<proteinExistence type="inferred from homology"/>
<dbReference type="SUPFAM" id="SSF56112">
    <property type="entry name" value="Protein kinase-like (PK-like)"/>
    <property type="match status" value="1"/>
</dbReference>
<dbReference type="KEGG" id="mbr:MONBRDRAFT_25627"/>
<dbReference type="GO" id="GO:0005524">
    <property type="term" value="F:ATP binding"/>
    <property type="evidence" value="ECO:0007669"/>
    <property type="project" value="UniProtKB-UniRule"/>
</dbReference>
<dbReference type="Pfam" id="PF00069">
    <property type="entry name" value="Pkinase"/>
    <property type="match status" value="1"/>
</dbReference>
<evidence type="ECO:0000256" key="4">
    <source>
        <dbReference type="RuleBase" id="RU000304"/>
    </source>
</evidence>
<keyword evidence="7" id="KW-1185">Reference proteome</keyword>
<dbReference type="EMBL" id="CH991552">
    <property type="protein sequence ID" value="EDQ89058.1"/>
    <property type="molecule type" value="Genomic_DNA"/>
</dbReference>
<dbReference type="AlphaFoldDB" id="A9UZY4"/>
<dbReference type="STRING" id="81824.A9UZY4"/>
<dbReference type="RefSeq" id="XP_001746163.1">
    <property type="nucleotide sequence ID" value="XM_001746111.1"/>
</dbReference>
<evidence type="ECO:0000256" key="2">
    <source>
        <dbReference type="ARBA" id="ARBA00022840"/>
    </source>
</evidence>
<evidence type="ECO:0000256" key="1">
    <source>
        <dbReference type="ARBA" id="ARBA00022741"/>
    </source>
</evidence>
<evidence type="ECO:0000256" key="3">
    <source>
        <dbReference type="PROSITE-ProRule" id="PRU10141"/>
    </source>
</evidence>
<name>A9UZY4_MONBE</name>
<protein>
    <recommendedName>
        <fullName evidence="5">Protein kinase domain-containing protein</fullName>
    </recommendedName>
</protein>
<organism evidence="6 7">
    <name type="scientific">Monosiga brevicollis</name>
    <name type="common">Choanoflagellate</name>
    <dbReference type="NCBI Taxonomy" id="81824"/>
    <lineage>
        <taxon>Eukaryota</taxon>
        <taxon>Choanoflagellata</taxon>
        <taxon>Craspedida</taxon>
        <taxon>Salpingoecidae</taxon>
        <taxon>Monosiga</taxon>
    </lineage>
</organism>
<feature type="binding site" evidence="3">
    <location>
        <position position="25"/>
    </location>
    <ligand>
        <name>ATP</name>
        <dbReference type="ChEBI" id="CHEBI:30616"/>
    </ligand>
</feature>
<evidence type="ECO:0000259" key="5">
    <source>
        <dbReference type="PROSITE" id="PS50011"/>
    </source>
</evidence>
<evidence type="ECO:0000313" key="7">
    <source>
        <dbReference type="Proteomes" id="UP000001357"/>
    </source>
</evidence>
<dbReference type="eggNOG" id="KOG0583">
    <property type="taxonomic scope" value="Eukaryota"/>
</dbReference>
<dbReference type="FunFam" id="1.10.510.10:FF:000571">
    <property type="entry name" value="Maternal embryonic leucine zipper kinase"/>
    <property type="match status" value="1"/>
</dbReference>
<dbReference type="Gene3D" id="1.10.510.10">
    <property type="entry name" value="Transferase(Phosphotransferase) domain 1"/>
    <property type="match status" value="1"/>
</dbReference>
<dbReference type="PROSITE" id="PS00108">
    <property type="entry name" value="PROTEIN_KINASE_ST"/>
    <property type="match status" value="1"/>
</dbReference>
<dbReference type="PROSITE" id="PS00107">
    <property type="entry name" value="PROTEIN_KINASE_ATP"/>
    <property type="match status" value="1"/>
</dbReference>
<dbReference type="PANTHER" id="PTHR24346">
    <property type="entry name" value="MAP/MICROTUBULE AFFINITY-REGULATING KINASE"/>
    <property type="match status" value="1"/>
</dbReference>
<dbReference type="GO" id="GO:0000086">
    <property type="term" value="P:G2/M transition of mitotic cell cycle"/>
    <property type="evidence" value="ECO:0000318"/>
    <property type="project" value="GO_Central"/>
</dbReference>
<keyword evidence="2 3" id="KW-0067">ATP-binding</keyword>
<comment type="similarity">
    <text evidence="4">Belongs to the protein kinase superfamily.</text>
</comment>